<sequence length="432" mass="46903">MPIEPEAGVLEVVVPDGLGPNDEFTVSTPNGELFSVTVPDGVHGGATIVVETPWAGDFAHEAARDSTGSEPAPDSTGAETELFEVTVPEGVYAGDVLAITAAWGGVFEVVVPDGFIPGMSMQVELPREPAECTVHPVVTSEESPGPRRQLVVQEHLHPIHQAPSQLRYGGVVCMTPPVSRIAHEIAASTFEAIDESRSAAPSPIRAGRGGAVTPSRSRFGTDQMGMQQQYFYAANNGVHAGRSMRQNSLRTCRAHELRFPEPEQGFAFYVGQKVQIHRTAGVWSGATVLEALDGFNNYYKCRLGEGSLEKNVEEDFVREPIPDEGFSFYVGQPVEIRLAKGDVWEPATVSSTFRGMRSDSEAMYKCALLRKENVIETAPQDRLRVPRPQPGCDFYPNQLVQMLQPGGTWALARIIDVTVGSVPIYECKLVIP</sequence>
<dbReference type="Proteomes" id="UP001515480">
    <property type="component" value="Unassembled WGS sequence"/>
</dbReference>
<organism evidence="1 2">
    <name type="scientific">Prymnesium parvum</name>
    <name type="common">Toxic golden alga</name>
    <dbReference type="NCBI Taxonomy" id="97485"/>
    <lineage>
        <taxon>Eukaryota</taxon>
        <taxon>Haptista</taxon>
        <taxon>Haptophyta</taxon>
        <taxon>Prymnesiophyceae</taxon>
        <taxon>Prymnesiales</taxon>
        <taxon>Prymnesiaceae</taxon>
        <taxon>Prymnesium</taxon>
    </lineage>
</organism>
<reference evidence="1 2" key="1">
    <citation type="journal article" date="2024" name="Science">
        <title>Giant polyketide synthase enzymes in the biosynthesis of giant marine polyether toxins.</title>
        <authorList>
            <person name="Fallon T.R."/>
            <person name="Shende V.V."/>
            <person name="Wierzbicki I.H."/>
            <person name="Pendleton A.L."/>
            <person name="Watervoot N.F."/>
            <person name="Auber R.P."/>
            <person name="Gonzalez D.J."/>
            <person name="Wisecaver J.H."/>
            <person name="Moore B.S."/>
        </authorList>
    </citation>
    <scope>NUCLEOTIDE SEQUENCE [LARGE SCALE GENOMIC DNA]</scope>
    <source>
        <strain evidence="1 2">12B1</strain>
    </source>
</reference>
<keyword evidence="2" id="KW-1185">Reference proteome</keyword>
<protein>
    <submittedName>
        <fullName evidence="1">Uncharacterized protein</fullName>
    </submittedName>
</protein>
<dbReference type="AlphaFoldDB" id="A0AB34JEH7"/>
<comment type="caution">
    <text evidence="1">The sequence shown here is derived from an EMBL/GenBank/DDBJ whole genome shotgun (WGS) entry which is preliminary data.</text>
</comment>
<accession>A0AB34JEH7</accession>
<gene>
    <name evidence="1" type="ORF">AB1Y20_003417</name>
</gene>
<name>A0AB34JEH7_PRYPA</name>
<dbReference type="EMBL" id="JBGBPQ010000010">
    <property type="protein sequence ID" value="KAL1519157.1"/>
    <property type="molecule type" value="Genomic_DNA"/>
</dbReference>
<evidence type="ECO:0000313" key="2">
    <source>
        <dbReference type="Proteomes" id="UP001515480"/>
    </source>
</evidence>
<evidence type="ECO:0000313" key="1">
    <source>
        <dbReference type="EMBL" id="KAL1519157.1"/>
    </source>
</evidence>
<proteinExistence type="predicted"/>